<dbReference type="VEuPathDB" id="FungiDB:VP01_1857g1"/>
<dbReference type="Proteomes" id="UP000037035">
    <property type="component" value="Unassembled WGS sequence"/>
</dbReference>
<reference evidence="1 2" key="1">
    <citation type="submission" date="2015-08" db="EMBL/GenBank/DDBJ databases">
        <title>Next Generation Sequencing and Analysis of the Genome of Puccinia sorghi L Schw, the Causal Agent of Maize Common Rust.</title>
        <authorList>
            <person name="Rochi L."/>
            <person name="Burguener G."/>
            <person name="Darino M."/>
            <person name="Turjanski A."/>
            <person name="Kreff E."/>
            <person name="Dieguez M.J."/>
            <person name="Sacco F."/>
        </authorList>
    </citation>
    <scope>NUCLEOTIDE SEQUENCE [LARGE SCALE GENOMIC DNA]</scope>
    <source>
        <strain evidence="1 2">RO10H11247</strain>
    </source>
</reference>
<protein>
    <submittedName>
        <fullName evidence="1">Uncharacterized protein</fullName>
    </submittedName>
</protein>
<dbReference type="AlphaFoldDB" id="A0A0L6VDJ2"/>
<proteinExistence type="predicted"/>
<evidence type="ECO:0000313" key="1">
    <source>
        <dbReference type="EMBL" id="KNZ58813.1"/>
    </source>
</evidence>
<keyword evidence="2" id="KW-1185">Reference proteome</keyword>
<dbReference type="EMBL" id="LAVV01006678">
    <property type="protein sequence ID" value="KNZ58813.1"/>
    <property type="molecule type" value="Genomic_DNA"/>
</dbReference>
<name>A0A0L6VDJ2_9BASI</name>
<gene>
    <name evidence="1" type="ORF">VP01_1857g1</name>
</gene>
<accession>A0A0L6VDJ2</accession>
<sequence length="362" mass="41675">MQSFPDSRLHQLPVKVLDFWNQDASGLFFDGSSIAVKNFVRIYEMPGPSNAAPSQDLARKIDLNGKCVIRRSSKNSENHYILKSLLGKTCRIWSDLLFKNNGSPCLKIYINSNLHFQSLTLICPERAVWCIKRCWAYSPICAQVFWLVGLLVIRLHLKFIHIHDENQDRTIKKRKKPSTWLSELQPSITQPCAKVCSQSHPTDQPPQVLIQAWIALSRTWIVQTKKPLLLENCFNRNGDVKMAAQRNFLHSEIMGTFASGNPDGKGCNFWYGIYKRNSEYKTFFLKFRNTEKMPQFSADEVLKFPKKAAQSEKFVVCHLNILEIPFTTPKGEAIICNSFINLLLHPQNYKPWGFRGRGYKCV</sequence>
<comment type="caution">
    <text evidence="1">The sequence shown here is derived from an EMBL/GenBank/DDBJ whole genome shotgun (WGS) entry which is preliminary data.</text>
</comment>
<evidence type="ECO:0000313" key="2">
    <source>
        <dbReference type="Proteomes" id="UP000037035"/>
    </source>
</evidence>
<organism evidence="1 2">
    <name type="scientific">Puccinia sorghi</name>
    <dbReference type="NCBI Taxonomy" id="27349"/>
    <lineage>
        <taxon>Eukaryota</taxon>
        <taxon>Fungi</taxon>
        <taxon>Dikarya</taxon>
        <taxon>Basidiomycota</taxon>
        <taxon>Pucciniomycotina</taxon>
        <taxon>Pucciniomycetes</taxon>
        <taxon>Pucciniales</taxon>
        <taxon>Pucciniaceae</taxon>
        <taxon>Puccinia</taxon>
    </lineage>
</organism>